<reference evidence="1 2" key="1">
    <citation type="submission" date="2018-11" db="EMBL/GenBank/DDBJ databases">
        <title>Genome sequencing of Lachnoanaerobaculum orale DSM 24553T.</title>
        <authorList>
            <person name="Kook J.-K."/>
            <person name="Park S.-N."/>
            <person name="Lim Y.K."/>
        </authorList>
    </citation>
    <scope>NUCLEOTIDE SEQUENCE [LARGE SCALE GENOMIC DNA]</scope>
    <source>
        <strain evidence="1 2">DSM 24553</strain>
    </source>
</reference>
<dbReference type="AlphaFoldDB" id="A0A3P3QAC8"/>
<dbReference type="EMBL" id="RRCM01000001">
    <property type="protein sequence ID" value="RRJ17310.1"/>
    <property type="molecule type" value="Genomic_DNA"/>
</dbReference>
<dbReference type="Proteomes" id="UP000276982">
    <property type="component" value="Unassembled WGS sequence"/>
</dbReference>
<comment type="caution">
    <text evidence="1">The sequence shown here is derived from an EMBL/GenBank/DDBJ whole genome shotgun (WGS) entry which is preliminary data.</text>
</comment>
<organism evidence="1 2">
    <name type="scientific">Lachnoanaerobaculum orale</name>
    <dbReference type="NCBI Taxonomy" id="979627"/>
    <lineage>
        <taxon>Bacteria</taxon>
        <taxon>Bacillati</taxon>
        <taxon>Bacillota</taxon>
        <taxon>Clostridia</taxon>
        <taxon>Lachnospirales</taxon>
        <taxon>Lachnospiraceae</taxon>
        <taxon>Lachnoanaerobaculum</taxon>
    </lineage>
</organism>
<gene>
    <name evidence="1" type="ORF">EHW90_01710</name>
</gene>
<sequence length="80" mass="8984">MDKFIMYAKEQFGYDISLTEADTPDTFESLFGVSFIAEEENTAVSYDEKFIYKNDSAIVANMDTVYLDDGCIQQDIGLAA</sequence>
<protein>
    <submittedName>
        <fullName evidence="1">Uncharacterized protein</fullName>
    </submittedName>
</protein>
<name>A0A3P3QAC8_9FIRM</name>
<proteinExistence type="predicted"/>
<keyword evidence="2" id="KW-1185">Reference proteome</keyword>
<evidence type="ECO:0000313" key="2">
    <source>
        <dbReference type="Proteomes" id="UP000276982"/>
    </source>
</evidence>
<evidence type="ECO:0000313" key="1">
    <source>
        <dbReference type="EMBL" id="RRJ17310.1"/>
    </source>
</evidence>
<accession>A0A3P3QAC8</accession>